<evidence type="ECO:0000256" key="9">
    <source>
        <dbReference type="RuleBase" id="RU000488"/>
    </source>
</evidence>
<evidence type="ECO:0000313" key="11">
    <source>
        <dbReference type="Proteomes" id="UP000002009"/>
    </source>
</evidence>
<dbReference type="InterPro" id="IPR023395">
    <property type="entry name" value="MCP_dom_sf"/>
</dbReference>
<dbReference type="EMBL" id="CP001325">
    <property type="protein sequence ID" value="ACO62530.1"/>
    <property type="molecule type" value="Genomic_DNA"/>
</dbReference>
<evidence type="ECO:0000256" key="1">
    <source>
        <dbReference type="ARBA" id="ARBA00004141"/>
    </source>
</evidence>
<feature type="non-terminal residue" evidence="10">
    <location>
        <position position="1"/>
    </location>
</feature>
<dbReference type="AlphaFoldDB" id="C1E3C1"/>
<comment type="subcellular location">
    <subcellularLocation>
        <location evidence="1">Membrane</location>
        <topology evidence="1">Multi-pass membrane protein</topology>
    </subcellularLocation>
</comment>
<sequence>KLSDAGVASCLAVIGTNPMDRAKTLTQLPGNKYGKDMVDALRLVCKQEGLLPGLYRGLPVAMIRESSKNMFRIGLFAPILKAMHPDKDTPAPAWKRFLAGTITGALGAVSSNPFDLVKTRMQVPAALSEYTGMGQAMRMIVRREGFGTFYKGVGASVTRDMLGSSVNLTVASMASEALAANGWFAPGSPALGAVSGILSAAAAVAVMQPIDTSRAYVYLKPHLHKDVLHAARFIVLREGPMALYRGSRAHFFRTAPHYALMFALLE</sequence>
<dbReference type="GO" id="GO:0016020">
    <property type="term" value="C:membrane"/>
    <property type="evidence" value="ECO:0007669"/>
    <property type="project" value="UniProtKB-SubCell"/>
</dbReference>
<dbReference type="OMA" id="GFYDPMR"/>
<dbReference type="GeneID" id="8242934"/>
<gene>
    <name evidence="10" type="ORF">MICPUN_80647</name>
</gene>
<dbReference type="PROSITE" id="PS50920">
    <property type="entry name" value="SOLCAR"/>
    <property type="match status" value="2"/>
</dbReference>
<dbReference type="SUPFAM" id="SSF103506">
    <property type="entry name" value="Mitochondrial carrier"/>
    <property type="match status" value="1"/>
</dbReference>
<evidence type="ECO:0000256" key="3">
    <source>
        <dbReference type="ARBA" id="ARBA00022448"/>
    </source>
</evidence>
<dbReference type="Gene3D" id="1.50.40.10">
    <property type="entry name" value="Mitochondrial carrier domain"/>
    <property type="match status" value="1"/>
</dbReference>
<keyword evidence="4 8" id="KW-0812">Transmembrane</keyword>
<accession>C1E3C1</accession>
<name>C1E3C1_MICCC</name>
<evidence type="ECO:0000256" key="5">
    <source>
        <dbReference type="ARBA" id="ARBA00022737"/>
    </source>
</evidence>
<feature type="repeat" description="Solcar" evidence="8">
    <location>
        <begin position="187"/>
        <end position="266"/>
    </location>
</feature>
<proteinExistence type="inferred from homology"/>
<dbReference type="STRING" id="296587.C1E3C1"/>
<keyword evidence="3 9" id="KW-0813">Transport</keyword>
<reference evidence="10 11" key="1">
    <citation type="journal article" date="2009" name="Science">
        <title>Green evolution and dynamic adaptations revealed by genomes of the marine picoeukaryotes Micromonas.</title>
        <authorList>
            <person name="Worden A.Z."/>
            <person name="Lee J.H."/>
            <person name="Mock T."/>
            <person name="Rouze P."/>
            <person name="Simmons M.P."/>
            <person name="Aerts A.L."/>
            <person name="Allen A.E."/>
            <person name="Cuvelier M.L."/>
            <person name="Derelle E."/>
            <person name="Everett M.V."/>
            <person name="Foulon E."/>
            <person name="Grimwood J."/>
            <person name="Gundlach H."/>
            <person name="Henrissat B."/>
            <person name="Napoli C."/>
            <person name="McDonald S.M."/>
            <person name="Parker M.S."/>
            <person name="Rombauts S."/>
            <person name="Salamov A."/>
            <person name="Von Dassow P."/>
            <person name="Badger J.H."/>
            <person name="Coutinho P.M."/>
            <person name="Demir E."/>
            <person name="Dubchak I."/>
            <person name="Gentemann C."/>
            <person name="Eikrem W."/>
            <person name="Gready J.E."/>
            <person name="John U."/>
            <person name="Lanier W."/>
            <person name="Lindquist E.A."/>
            <person name="Lucas S."/>
            <person name="Mayer K.F."/>
            <person name="Moreau H."/>
            <person name="Not F."/>
            <person name="Otillar R."/>
            <person name="Panaud O."/>
            <person name="Pangilinan J."/>
            <person name="Paulsen I."/>
            <person name="Piegu B."/>
            <person name="Poliakov A."/>
            <person name="Robbens S."/>
            <person name="Schmutz J."/>
            <person name="Toulza E."/>
            <person name="Wyss T."/>
            <person name="Zelensky A."/>
            <person name="Zhou K."/>
            <person name="Armbrust E.V."/>
            <person name="Bhattacharya D."/>
            <person name="Goodenough U.W."/>
            <person name="Van de Peer Y."/>
            <person name="Grigoriev I.V."/>
        </authorList>
    </citation>
    <scope>NUCLEOTIDE SEQUENCE [LARGE SCALE GENOMIC DNA]</scope>
    <source>
        <strain evidence="11">RCC299 / NOUM17</strain>
    </source>
</reference>
<dbReference type="Proteomes" id="UP000002009">
    <property type="component" value="Chromosome 4"/>
</dbReference>
<dbReference type="PANTHER" id="PTHR45618">
    <property type="entry name" value="MITOCHONDRIAL DICARBOXYLATE CARRIER-RELATED"/>
    <property type="match status" value="1"/>
</dbReference>
<organism evidence="10 11">
    <name type="scientific">Micromonas commoda (strain RCC299 / NOUM17 / CCMP2709)</name>
    <name type="common">Picoplanktonic green alga</name>
    <dbReference type="NCBI Taxonomy" id="296587"/>
    <lineage>
        <taxon>Eukaryota</taxon>
        <taxon>Viridiplantae</taxon>
        <taxon>Chlorophyta</taxon>
        <taxon>Mamiellophyceae</taxon>
        <taxon>Mamiellales</taxon>
        <taxon>Mamiellaceae</taxon>
        <taxon>Micromonas</taxon>
    </lineage>
</organism>
<keyword evidence="5" id="KW-0677">Repeat</keyword>
<evidence type="ECO:0000256" key="4">
    <source>
        <dbReference type="ARBA" id="ARBA00022692"/>
    </source>
</evidence>
<dbReference type="eggNOG" id="KOG0755">
    <property type="taxonomic scope" value="Eukaryota"/>
</dbReference>
<evidence type="ECO:0000256" key="6">
    <source>
        <dbReference type="ARBA" id="ARBA00022989"/>
    </source>
</evidence>
<keyword evidence="7 8" id="KW-0472">Membrane</keyword>
<feature type="non-terminal residue" evidence="10">
    <location>
        <position position="266"/>
    </location>
</feature>
<protein>
    <submittedName>
        <fullName evidence="10">Mitochondrial carrier family</fullName>
    </submittedName>
</protein>
<dbReference type="InterPro" id="IPR050391">
    <property type="entry name" value="Mito_Metabolite_Transporter"/>
</dbReference>
<dbReference type="OrthoDB" id="496483at2759"/>
<feature type="repeat" description="Solcar" evidence="8">
    <location>
        <begin position="91"/>
        <end position="177"/>
    </location>
</feature>
<dbReference type="RefSeq" id="XP_002501272.1">
    <property type="nucleotide sequence ID" value="XM_002501226.1"/>
</dbReference>
<comment type="similarity">
    <text evidence="2 9">Belongs to the mitochondrial carrier (TC 2.A.29) family.</text>
</comment>
<dbReference type="KEGG" id="mis:MICPUN_80647"/>
<dbReference type="InParanoid" id="C1E3C1"/>
<evidence type="ECO:0000313" key="10">
    <source>
        <dbReference type="EMBL" id="ACO62530.1"/>
    </source>
</evidence>
<evidence type="ECO:0000256" key="8">
    <source>
        <dbReference type="PROSITE-ProRule" id="PRU00282"/>
    </source>
</evidence>
<dbReference type="Pfam" id="PF00153">
    <property type="entry name" value="Mito_carr"/>
    <property type="match status" value="3"/>
</dbReference>
<dbReference type="InterPro" id="IPR018108">
    <property type="entry name" value="MCP_transmembrane"/>
</dbReference>
<keyword evidence="6" id="KW-1133">Transmembrane helix</keyword>
<evidence type="ECO:0000256" key="7">
    <source>
        <dbReference type="ARBA" id="ARBA00023136"/>
    </source>
</evidence>
<keyword evidence="11" id="KW-1185">Reference proteome</keyword>
<evidence type="ECO:0000256" key="2">
    <source>
        <dbReference type="ARBA" id="ARBA00006375"/>
    </source>
</evidence>